<keyword evidence="3" id="KW-1185">Reference proteome</keyword>
<feature type="signal peptide" evidence="1">
    <location>
        <begin position="1"/>
        <end position="20"/>
    </location>
</feature>
<reference evidence="3" key="1">
    <citation type="journal article" date="2019" name="Int. J. Syst. Evol. Microbiol.">
        <title>The Global Catalogue of Microorganisms (GCM) 10K type strain sequencing project: providing services to taxonomists for standard genome sequencing and annotation.</title>
        <authorList>
            <consortium name="The Broad Institute Genomics Platform"/>
            <consortium name="The Broad Institute Genome Sequencing Center for Infectious Disease"/>
            <person name="Wu L."/>
            <person name="Ma J."/>
        </authorList>
    </citation>
    <scope>NUCLEOTIDE SEQUENCE [LARGE SCALE GENOMIC DNA]</scope>
    <source>
        <strain evidence="3">CGMCC 1.8957</strain>
    </source>
</reference>
<sequence length="320" mass="34136">MRASILIAAAMLASPVAAWAGPTNCAQFEILNQGIQRTYNPFSPSEYVDVFTLRVVRTDPNVSSVRFLLVDSTGRNGAPKFGTDGPDLYTIDWIEDRGRRVFVTTAESVTDLNSARVGFARARDMSETVFRLSIGRGQQAYAGRYAERLVVRYQCYAGSDLFGTQQEQYNGQTELAVTVPRIVSAYVGGTGQQRGEIAFGELGNGAALVRTASVTALSTLPYAVDIATDNGQRLRRGRDQTGAIGYRLKYAGITVPGATTIACPVTQMPVGDVKLVEVALDPAAVASQPAGDYSDTITLTFRPSDGYAGSTCTATTATAP</sequence>
<accession>A0ABQ3LIK4</accession>
<keyword evidence="1" id="KW-0732">Signal</keyword>
<comment type="caution">
    <text evidence="2">The sequence shown here is derived from an EMBL/GenBank/DDBJ whole genome shotgun (WGS) entry which is preliminary data.</text>
</comment>
<evidence type="ECO:0000313" key="2">
    <source>
        <dbReference type="EMBL" id="GHH15307.1"/>
    </source>
</evidence>
<feature type="chain" id="PRO_5046693119" evidence="1">
    <location>
        <begin position="21"/>
        <end position="320"/>
    </location>
</feature>
<gene>
    <name evidence="2" type="ORF">GCM10008023_17960</name>
</gene>
<evidence type="ECO:0000313" key="3">
    <source>
        <dbReference type="Proteomes" id="UP000652430"/>
    </source>
</evidence>
<organism evidence="2 3">
    <name type="scientific">Sphingomonas glacialis</name>
    <dbReference type="NCBI Taxonomy" id="658225"/>
    <lineage>
        <taxon>Bacteria</taxon>
        <taxon>Pseudomonadati</taxon>
        <taxon>Pseudomonadota</taxon>
        <taxon>Alphaproteobacteria</taxon>
        <taxon>Sphingomonadales</taxon>
        <taxon>Sphingomonadaceae</taxon>
        <taxon>Sphingomonas</taxon>
    </lineage>
</organism>
<name>A0ABQ3LIK4_9SPHN</name>
<proteinExistence type="predicted"/>
<protein>
    <submittedName>
        <fullName evidence="2">Uncharacterized protein</fullName>
    </submittedName>
</protein>
<evidence type="ECO:0000256" key="1">
    <source>
        <dbReference type="SAM" id="SignalP"/>
    </source>
</evidence>
<dbReference type="Proteomes" id="UP000652430">
    <property type="component" value="Unassembled WGS sequence"/>
</dbReference>
<dbReference type="EMBL" id="BNAQ01000002">
    <property type="protein sequence ID" value="GHH15307.1"/>
    <property type="molecule type" value="Genomic_DNA"/>
</dbReference>